<evidence type="ECO:0000313" key="2">
    <source>
        <dbReference type="EMBL" id="MFC4036738.1"/>
    </source>
</evidence>
<dbReference type="InterPro" id="IPR043504">
    <property type="entry name" value="Peptidase_S1_PA_chymotrypsin"/>
</dbReference>
<dbReference type="PANTHER" id="PTHR46844:SF1">
    <property type="entry name" value="SLR5058 PROTEIN"/>
    <property type="match status" value="1"/>
</dbReference>
<dbReference type="PROSITE" id="PS50837">
    <property type="entry name" value="NACHT"/>
    <property type="match status" value="1"/>
</dbReference>
<sequence>MTGPVRERLAVVQCGGRQGSGYLLTPTVVLTAAHVVAGTEEVRVTTPGSRGEVVCGRLGSWYREQSGVDVALVAATEPLTPEQHFFGWADRHWADITALGQIPNCTAIGFPYAQRGPGGLLDSEQVNGTYKPGSGLFSRRNVLTVDGTPPAARPDGVSPWAGMSGAAVFVGGVLLGVITADPSGWQHGRLTITPMHRLLGEEGFLAVLDALDFRARRTSPPGQIIDESAEFEQRYGAYLGKHHGALRIFGIDLTARRRATWPLDTAYYSLEATRTALPVAPVLGPAEEPGDLPGPPDSAGQDWTALLPAPSGPMPAEQALAGHKRVLLRGVAGSGKTTLVQWLAVATARRDLGEHLQHLRDLVPYVLPLRTIARRDHLPAPADFLAAVDAPLTPPAGWAEKVLRDGRALVLIDGVDEIDERARERVGGWLRRLLAAYPGNHWLVTSRPSAVADSWLADEGFTELTLSPMSRRDVRAFVNRWHDAARGTPGGDPEELSRLDHYERTLLDALQTKQDLARLAANPLMCGLICALHRDRSGYLPTGRKELYDAALSMLLIRRDRERDLGPQLTEEPQVQLLQKLAYWLVKNRQAEMDRSDAVRLIAGALPSMPTVATAVGDATAVYDYLLNRSGLLREPTVATVDFVHRTFQDYLAARAAVEELDFDLLADNAHHDQWSDVIRMAVAHGRPAERARLLRKIMDRGDRFPDHSTRLHLLATACLEHATELDPQIRASVEARAETLIPPQTTVDAQVLAGVGPIVLELLPGPEGLASAEIEAVIHTAWLIGGDAAVPLLARYAANASRAARSQLALFPRATDPDLYATEVIGRVLGRDLMVSAGSVEELTALTRLTGIRRLNLRSARLTRQVELLAALPALNWLSITHHTAVLDLAPLSALPELAKIDSFGPVRNEHLLSYVKVTVHERA</sequence>
<keyword evidence="3" id="KW-1185">Reference proteome</keyword>
<dbReference type="SUPFAM" id="SSF50494">
    <property type="entry name" value="Trypsin-like serine proteases"/>
    <property type="match status" value="1"/>
</dbReference>
<dbReference type="Proteomes" id="UP001595765">
    <property type="component" value="Unassembled WGS sequence"/>
</dbReference>
<proteinExistence type="predicted"/>
<evidence type="ECO:0000259" key="1">
    <source>
        <dbReference type="PROSITE" id="PS50837"/>
    </source>
</evidence>
<dbReference type="Gene3D" id="3.40.50.300">
    <property type="entry name" value="P-loop containing nucleotide triphosphate hydrolases"/>
    <property type="match status" value="1"/>
</dbReference>
<feature type="domain" description="NACHT" evidence="1">
    <location>
        <begin position="324"/>
        <end position="659"/>
    </location>
</feature>
<reference evidence="3" key="1">
    <citation type="journal article" date="2019" name="Int. J. Syst. Evol. Microbiol.">
        <title>The Global Catalogue of Microorganisms (GCM) 10K type strain sequencing project: providing services to taxonomists for standard genome sequencing and annotation.</title>
        <authorList>
            <consortium name="The Broad Institute Genomics Platform"/>
            <consortium name="The Broad Institute Genome Sequencing Center for Infectious Disease"/>
            <person name="Wu L."/>
            <person name="Ma J."/>
        </authorList>
    </citation>
    <scope>NUCLEOTIDE SEQUENCE [LARGE SCALE GENOMIC DNA]</scope>
    <source>
        <strain evidence="3">CGMCC 4.7237</strain>
    </source>
</reference>
<dbReference type="InterPro" id="IPR027417">
    <property type="entry name" value="P-loop_NTPase"/>
</dbReference>
<dbReference type="InterPro" id="IPR009003">
    <property type="entry name" value="Peptidase_S1_PA"/>
</dbReference>
<comment type="caution">
    <text evidence="2">The sequence shown here is derived from an EMBL/GenBank/DDBJ whole genome shotgun (WGS) entry which is preliminary data.</text>
</comment>
<dbReference type="Pfam" id="PF05729">
    <property type="entry name" value="NACHT"/>
    <property type="match status" value="1"/>
</dbReference>
<gene>
    <name evidence="2" type="ORF">ACFO3J_35665</name>
</gene>
<dbReference type="PANTHER" id="PTHR46844">
    <property type="entry name" value="SLR5058 PROTEIN"/>
    <property type="match status" value="1"/>
</dbReference>
<dbReference type="EMBL" id="JBHSBB010000053">
    <property type="protein sequence ID" value="MFC4036738.1"/>
    <property type="molecule type" value="Genomic_DNA"/>
</dbReference>
<dbReference type="InterPro" id="IPR007111">
    <property type="entry name" value="NACHT_NTPase"/>
</dbReference>
<accession>A0ABV8HXQ3</accession>
<organism evidence="2 3">
    <name type="scientific">Streptomyces polygonati</name>
    <dbReference type="NCBI Taxonomy" id="1617087"/>
    <lineage>
        <taxon>Bacteria</taxon>
        <taxon>Bacillati</taxon>
        <taxon>Actinomycetota</taxon>
        <taxon>Actinomycetes</taxon>
        <taxon>Kitasatosporales</taxon>
        <taxon>Streptomycetaceae</taxon>
        <taxon>Streptomyces</taxon>
    </lineage>
</organism>
<dbReference type="Gene3D" id="2.40.10.10">
    <property type="entry name" value="Trypsin-like serine proteases"/>
    <property type="match status" value="1"/>
</dbReference>
<dbReference type="SUPFAM" id="SSF52540">
    <property type="entry name" value="P-loop containing nucleoside triphosphate hydrolases"/>
    <property type="match status" value="1"/>
</dbReference>
<evidence type="ECO:0000313" key="3">
    <source>
        <dbReference type="Proteomes" id="UP001595765"/>
    </source>
</evidence>
<name>A0ABV8HXQ3_9ACTN</name>
<protein>
    <submittedName>
        <fullName evidence="2">NACHT domain-containing protein</fullName>
    </submittedName>
</protein>
<dbReference type="RefSeq" id="WP_386438956.1">
    <property type="nucleotide sequence ID" value="NZ_JBHSBB010000053.1"/>
</dbReference>